<sequence length="106" mass="12270">MPGKFDSQRDELFYVMSLEGWANESSGNVECPTGFFARISNEPREVAEIRDAFPTETKGLSNSDIVGHYLCQENEQGFWYVREFDNPRDLLTTYQALEAEYAEWLD</sequence>
<dbReference type="RefSeq" id="YP_010652313.1">
    <property type="nucleotide sequence ID" value="NC_070785.1"/>
</dbReference>
<evidence type="ECO:0000313" key="3">
    <source>
        <dbReference type="Proteomes" id="UP000501266"/>
    </source>
</evidence>
<dbReference type="EMBL" id="MT024865">
    <property type="protein sequence ID" value="QIN93999.1"/>
    <property type="molecule type" value="Genomic_DNA"/>
</dbReference>
<organism evidence="2 3">
    <name type="scientific">Streptomyces phage Wakanda</name>
    <dbReference type="NCBI Taxonomy" id="2713267"/>
    <lineage>
        <taxon>Viruses</taxon>
        <taxon>Duplodnaviria</taxon>
        <taxon>Heunggongvirae</taxon>
        <taxon>Uroviricota</taxon>
        <taxon>Caudoviricetes</taxon>
        <taxon>Stanwilliamsviridae</taxon>
        <taxon>Loccivirinae</taxon>
        <taxon>Wakandavirus</taxon>
        <taxon>Wakandavirus wakanda</taxon>
    </lineage>
</organism>
<accession>A0A6G8R205</accession>
<name>A0A6G8R205_9CAUD</name>
<dbReference type="Proteomes" id="UP000501266">
    <property type="component" value="Segment"/>
</dbReference>
<dbReference type="KEGG" id="vg:77928098"/>
<evidence type="ECO:0000313" key="2">
    <source>
        <dbReference type="EMBL" id="QIN94222.1"/>
    </source>
</evidence>
<keyword evidence="3" id="KW-1185">Reference proteome</keyword>
<dbReference type="GeneID" id="77928098"/>
<reference evidence="2 3" key="1">
    <citation type="submission" date="2020-02" db="EMBL/GenBank/DDBJ databases">
        <authorList>
            <person name="Bullock J.N."/>
            <person name="Barnes M.L."/>
            <person name="Kankolongo K.M."/>
            <person name="Dejene B.A."/>
            <person name="Lindsay P.E."/>
            <person name="Bhuiyan S."/>
            <person name="Nayek S."/>
            <person name="Hughes L.E."/>
            <person name="Garlena R.A."/>
            <person name="Russell D.A."/>
            <person name="Pope W.H."/>
            <person name="Jacobs-Sera D."/>
            <person name="Hatfull G.F."/>
        </authorList>
    </citation>
    <scope>NUCLEOTIDE SEQUENCE [LARGE SCALE GENOMIC DNA]</scope>
</reference>
<proteinExistence type="predicted"/>
<evidence type="ECO:0000313" key="1">
    <source>
        <dbReference type="EMBL" id="QIN93999.1"/>
    </source>
</evidence>
<gene>
    <name evidence="2" type="primary">262</name>
    <name evidence="1" type="synonym">3</name>
    <name evidence="2" type="ORF">SEA_WAKANDA_262</name>
    <name evidence="1" type="ORF">SEA_WAKANDA_3</name>
</gene>
<protein>
    <submittedName>
        <fullName evidence="2">Uncharacterized protein</fullName>
    </submittedName>
</protein>
<dbReference type="EMBL" id="MT024865">
    <property type="protein sequence ID" value="QIN94222.1"/>
    <property type="molecule type" value="Genomic_DNA"/>
</dbReference>